<keyword evidence="5" id="KW-0597">Phosphoprotein</keyword>
<name>A0A1M6EMV9_9CLOT</name>
<dbReference type="InterPro" id="IPR036890">
    <property type="entry name" value="HATPase_C_sf"/>
</dbReference>
<evidence type="ECO:0000256" key="8">
    <source>
        <dbReference type="ARBA" id="ARBA00022741"/>
    </source>
</evidence>
<dbReference type="InterPro" id="IPR005467">
    <property type="entry name" value="His_kinase_dom"/>
</dbReference>
<dbReference type="Gene3D" id="1.10.8.500">
    <property type="entry name" value="HAMP domain in histidine kinase"/>
    <property type="match status" value="1"/>
</dbReference>
<dbReference type="EMBL" id="FQZB01000005">
    <property type="protein sequence ID" value="SHI86756.1"/>
    <property type="molecule type" value="Genomic_DNA"/>
</dbReference>
<dbReference type="FunFam" id="1.10.287.130:FF:000001">
    <property type="entry name" value="Two-component sensor histidine kinase"/>
    <property type="match status" value="1"/>
</dbReference>
<dbReference type="PANTHER" id="PTHR45528">
    <property type="entry name" value="SENSOR HISTIDINE KINASE CPXA"/>
    <property type="match status" value="1"/>
</dbReference>
<keyword evidence="18" id="KW-1185">Reference proteome</keyword>
<keyword evidence="10" id="KW-0067">ATP-binding</keyword>
<dbReference type="Proteomes" id="UP000184310">
    <property type="component" value="Unassembled WGS sequence"/>
</dbReference>
<evidence type="ECO:0000256" key="6">
    <source>
        <dbReference type="ARBA" id="ARBA00022679"/>
    </source>
</evidence>
<sequence>MKSIKSRVVMNFMSIVCVTVLIIEGLFMLFVRYYFYESTENLLTNEIKISAEFYEKYLLDSSLKDNVYDNVDLFWNKTSAQVQIRDQKGVLLMDSIGISKDNNENLDIQKALKGQKGKWVGKVDYNSDSVMAVSYPIKKNNEVIGVIRYITSLKEVNNSIKNFLTIFILIGVLVLMIGIILSNLFANSIANPIKAITKTAERMAAGDLKVRNFISDRDEIGTLSNTLNYMADEILKRDKMKNEFISSVSHELRTPLTAIKGWVITLNSDETDKDTLKLGFDIIEKETDRLSDMVEELLDFSKLVQGKMSLSKSSIRIKDVVEYIKAYAEHRADREEKTFSIEYDDNIENIYADENRLKQVFINLINNAFNFTEPKDTISVNISNEEKYVVIIVKDSGIGISPEDLERVKEKFYKGKNSKSQNGIGLSVCDEIIKLHNGRFIILSELGVMTEAIVKIPKNIKES</sequence>
<dbReference type="SMART" id="SM00388">
    <property type="entry name" value="HisKA"/>
    <property type="match status" value="1"/>
</dbReference>
<evidence type="ECO:0000256" key="7">
    <source>
        <dbReference type="ARBA" id="ARBA00022692"/>
    </source>
</evidence>
<feature type="transmembrane region" description="Helical" evidence="14">
    <location>
        <begin position="163"/>
        <end position="186"/>
    </location>
</feature>
<evidence type="ECO:0000313" key="18">
    <source>
        <dbReference type="Proteomes" id="UP000184310"/>
    </source>
</evidence>
<evidence type="ECO:0000259" key="15">
    <source>
        <dbReference type="PROSITE" id="PS50109"/>
    </source>
</evidence>
<feature type="domain" description="Histidine kinase" evidence="15">
    <location>
        <begin position="247"/>
        <end position="460"/>
    </location>
</feature>
<dbReference type="Gene3D" id="3.30.565.10">
    <property type="entry name" value="Histidine kinase-like ATPase, C-terminal domain"/>
    <property type="match status" value="1"/>
</dbReference>
<keyword evidence="11 14" id="KW-1133">Transmembrane helix</keyword>
<dbReference type="SUPFAM" id="SSF47384">
    <property type="entry name" value="Homodimeric domain of signal transducing histidine kinase"/>
    <property type="match status" value="1"/>
</dbReference>
<dbReference type="PROSITE" id="PS50885">
    <property type="entry name" value="HAMP"/>
    <property type="match status" value="1"/>
</dbReference>
<keyword evidence="6" id="KW-0808">Transferase</keyword>
<evidence type="ECO:0000256" key="1">
    <source>
        <dbReference type="ARBA" id="ARBA00000085"/>
    </source>
</evidence>
<dbReference type="SMART" id="SM00304">
    <property type="entry name" value="HAMP"/>
    <property type="match status" value="1"/>
</dbReference>
<dbReference type="AlphaFoldDB" id="A0A1M6EMV9"/>
<dbReference type="GO" id="GO:0005524">
    <property type="term" value="F:ATP binding"/>
    <property type="evidence" value="ECO:0007669"/>
    <property type="project" value="UniProtKB-KW"/>
</dbReference>
<feature type="domain" description="HAMP" evidence="16">
    <location>
        <begin position="187"/>
        <end position="239"/>
    </location>
</feature>
<organism evidence="17 18">
    <name type="scientific">Clostridium cavendishii DSM 21758</name>
    <dbReference type="NCBI Taxonomy" id="1121302"/>
    <lineage>
        <taxon>Bacteria</taxon>
        <taxon>Bacillati</taxon>
        <taxon>Bacillota</taxon>
        <taxon>Clostridia</taxon>
        <taxon>Eubacteriales</taxon>
        <taxon>Clostridiaceae</taxon>
        <taxon>Clostridium</taxon>
    </lineage>
</organism>
<keyword evidence="12" id="KW-0902">Two-component regulatory system</keyword>
<comment type="catalytic activity">
    <reaction evidence="1">
        <text>ATP + protein L-histidine = ADP + protein N-phospho-L-histidine.</text>
        <dbReference type="EC" id="2.7.13.3"/>
    </reaction>
</comment>
<dbReference type="InterPro" id="IPR004358">
    <property type="entry name" value="Sig_transdc_His_kin-like_C"/>
</dbReference>
<dbReference type="SUPFAM" id="SSF158472">
    <property type="entry name" value="HAMP domain-like"/>
    <property type="match status" value="1"/>
</dbReference>
<dbReference type="GO" id="GO:0005886">
    <property type="term" value="C:plasma membrane"/>
    <property type="evidence" value="ECO:0007669"/>
    <property type="project" value="UniProtKB-SubCell"/>
</dbReference>
<dbReference type="InterPro" id="IPR003660">
    <property type="entry name" value="HAMP_dom"/>
</dbReference>
<dbReference type="GO" id="GO:0000155">
    <property type="term" value="F:phosphorelay sensor kinase activity"/>
    <property type="evidence" value="ECO:0007669"/>
    <property type="project" value="InterPro"/>
</dbReference>
<feature type="transmembrane region" description="Helical" evidence="14">
    <location>
        <begin position="12"/>
        <end position="35"/>
    </location>
</feature>
<dbReference type="STRING" id="1121302.SAMN02745163_00893"/>
<dbReference type="SMART" id="SM00387">
    <property type="entry name" value="HATPase_c"/>
    <property type="match status" value="1"/>
</dbReference>
<evidence type="ECO:0000256" key="11">
    <source>
        <dbReference type="ARBA" id="ARBA00022989"/>
    </source>
</evidence>
<keyword evidence="8" id="KW-0547">Nucleotide-binding</keyword>
<dbReference type="SUPFAM" id="SSF55874">
    <property type="entry name" value="ATPase domain of HSP90 chaperone/DNA topoisomerase II/histidine kinase"/>
    <property type="match status" value="1"/>
</dbReference>
<keyword evidence="9 17" id="KW-0418">Kinase</keyword>
<evidence type="ECO:0000259" key="16">
    <source>
        <dbReference type="PROSITE" id="PS50885"/>
    </source>
</evidence>
<keyword evidence="7 14" id="KW-0812">Transmembrane</keyword>
<dbReference type="InterPro" id="IPR050398">
    <property type="entry name" value="HssS/ArlS-like"/>
</dbReference>
<dbReference type="CDD" id="cd06225">
    <property type="entry name" value="HAMP"/>
    <property type="match status" value="1"/>
</dbReference>
<evidence type="ECO:0000256" key="5">
    <source>
        <dbReference type="ARBA" id="ARBA00022553"/>
    </source>
</evidence>
<dbReference type="EC" id="2.7.13.3" evidence="3"/>
<dbReference type="PANTHER" id="PTHR45528:SF1">
    <property type="entry name" value="SENSOR HISTIDINE KINASE CPXA"/>
    <property type="match status" value="1"/>
</dbReference>
<protein>
    <recommendedName>
        <fullName evidence="3">histidine kinase</fullName>
        <ecNumber evidence="3">2.7.13.3</ecNumber>
    </recommendedName>
</protein>
<dbReference type="Pfam" id="PF00672">
    <property type="entry name" value="HAMP"/>
    <property type="match status" value="1"/>
</dbReference>
<dbReference type="OrthoDB" id="2359336at2"/>
<dbReference type="RefSeq" id="WP_072985476.1">
    <property type="nucleotide sequence ID" value="NZ_FQZB01000005.1"/>
</dbReference>
<keyword evidence="4" id="KW-1003">Cell membrane</keyword>
<dbReference type="PROSITE" id="PS50109">
    <property type="entry name" value="HIS_KIN"/>
    <property type="match status" value="1"/>
</dbReference>
<reference evidence="17 18" key="1">
    <citation type="submission" date="2016-11" db="EMBL/GenBank/DDBJ databases">
        <authorList>
            <person name="Jaros S."/>
            <person name="Januszkiewicz K."/>
            <person name="Wedrychowicz H."/>
        </authorList>
    </citation>
    <scope>NUCLEOTIDE SEQUENCE [LARGE SCALE GENOMIC DNA]</scope>
    <source>
        <strain evidence="17 18">DSM 21758</strain>
    </source>
</reference>
<evidence type="ECO:0000256" key="4">
    <source>
        <dbReference type="ARBA" id="ARBA00022475"/>
    </source>
</evidence>
<dbReference type="CDD" id="cd00082">
    <property type="entry name" value="HisKA"/>
    <property type="match status" value="1"/>
</dbReference>
<dbReference type="InterPro" id="IPR003661">
    <property type="entry name" value="HisK_dim/P_dom"/>
</dbReference>
<evidence type="ECO:0000256" key="12">
    <source>
        <dbReference type="ARBA" id="ARBA00023012"/>
    </source>
</evidence>
<dbReference type="Gene3D" id="1.10.287.130">
    <property type="match status" value="1"/>
</dbReference>
<evidence type="ECO:0000256" key="3">
    <source>
        <dbReference type="ARBA" id="ARBA00012438"/>
    </source>
</evidence>
<keyword evidence="13 14" id="KW-0472">Membrane</keyword>
<comment type="subcellular location">
    <subcellularLocation>
        <location evidence="2">Cell membrane</location>
        <topology evidence="2">Multi-pass membrane protein</topology>
    </subcellularLocation>
</comment>
<evidence type="ECO:0000256" key="13">
    <source>
        <dbReference type="ARBA" id="ARBA00023136"/>
    </source>
</evidence>
<dbReference type="Pfam" id="PF00512">
    <property type="entry name" value="HisKA"/>
    <property type="match status" value="1"/>
</dbReference>
<evidence type="ECO:0000256" key="14">
    <source>
        <dbReference type="SAM" id="Phobius"/>
    </source>
</evidence>
<dbReference type="Pfam" id="PF02518">
    <property type="entry name" value="HATPase_c"/>
    <property type="match status" value="1"/>
</dbReference>
<dbReference type="Gene3D" id="3.30.450.20">
    <property type="entry name" value="PAS domain"/>
    <property type="match status" value="1"/>
</dbReference>
<accession>A0A1M6EMV9</accession>
<dbReference type="InterPro" id="IPR036097">
    <property type="entry name" value="HisK_dim/P_sf"/>
</dbReference>
<evidence type="ECO:0000256" key="2">
    <source>
        <dbReference type="ARBA" id="ARBA00004651"/>
    </source>
</evidence>
<dbReference type="PRINTS" id="PR00344">
    <property type="entry name" value="BCTRLSENSOR"/>
</dbReference>
<gene>
    <name evidence="17" type="ORF">SAMN02745163_00893</name>
</gene>
<evidence type="ECO:0000256" key="10">
    <source>
        <dbReference type="ARBA" id="ARBA00022840"/>
    </source>
</evidence>
<evidence type="ECO:0000313" key="17">
    <source>
        <dbReference type="EMBL" id="SHI86756.1"/>
    </source>
</evidence>
<evidence type="ECO:0000256" key="9">
    <source>
        <dbReference type="ARBA" id="ARBA00022777"/>
    </source>
</evidence>
<dbReference type="InterPro" id="IPR003594">
    <property type="entry name" value="HATPase_dom"/>
</dbReference>
<proteinExistence type="predicted"/>